<comment type="caution">
    <text evidence="10">The sequence shown here is derived from an EMBL/GenBank/DDBJ whole genome shotgun (WGS) entry which is preliminary data.</text>
</comment>
<evidence type="ECO:0000256" key="5">
    <source>
        <dbReference type="ARBA" id="ARBA00022833"/>
    </source>
</evidence>
<dbReference type="AlphaFoldDB" id="A0A1D2MPQ2"/>
<dbReference type="EMBL" id="LJIJ01000736">
    <property type="protein sequence ID" value="ODM94882.1"/>
    <property type="molecule type" value="Genomic_DNA"/>
</dbReference>
<reference evidence="10 11" key="1">
    <citation type="journal article" date="2016" name="Genome Biol. Evol.">
        <title>Gene Family Evolution Reflects Adaptation to Soil Environmental Stressors in the Genome of the Collembolan Orchesella cincta.</title>
        <authorList>
            <person name="Faddeeva-Vakhrusheva A."/>
            <person name="Derks M.F."/>
            <person name="Anvar S.Y."/>
            <person name="Agamennone V."/>
            <person name="Suring W."/>
            <person name="Smit S."/>
            <person name="van Straalen N.M."/>
            <person name="Roelofs D."/>
        </authorList>
    </citation>
    <scope>NUCLEOTIDE SEQUENCE [LARGE SCALE GENOMIC DNA]</scope>
    <source>
        <tissue evidence="10">Mixed pool</tissue>
    </source>
</reference>
<evidence type="ECO:0000259" key="9">
    <source>
        <dbReference type="PROSITE" id="PS51144"/>
    </source>
</evidence>
<dbReference type="CDD" id="cd00326">
    <property type="entry name" value="alpha_CA"/>
    <property type="match status" value="1"/>
</dbReference>
<dbReference type="OrthoDB" id="429145at2759"/>
<dbReference type="InterPro" id="IPR023561">
    <property type="entry name" value="Carbonic_anhydrase_a-class"/>
</dbReference>
<dbReference type="InterPro" id="IPR036398">
    <property type="entry name" value="CA_dom_sf"/>
</dbReference>
<keyword evidence="11" id="KW-1185">Reference proteome</keyword>
<sequence>MKYFISKMEFGLITLTLIFLQFGCLHGQEESVFGSAMGPPTTWCYQDSKCGETTWSRLCLTGKAQSPIDLPEIEKSSCQIKNFPRPSYESSLFSLETNGRTVGIKLLDYEPIFQWKEQKASYGLHSIHLHWGANDSVGSEHTIHSKHFAFEMHLIHYRNDFNSIGEALSSGEKNALAIIALLFEVDPALEKNKDLEPLIRYLPGAYYPTSVVTVHVKFDIGKFMNGNEVYTYHGSLTSPSCDEQVMYMVWKQPSKISSSDLKVFRKVTNFFGKPLVNNYRSIQKLNDRKVELCEIKYNKQAT</sequence>
<proteinExistence type="inferred from homology"/>
<dbReference type="PROSITE" id="PS51144">
    <property type="entry name" value="ALPHA_CA_2"/>
    <property type="match status" value="1"/>
</dbReference>
<evidence type="ECO:0000256" key="4">
    <source>
        <dbReference type="ARBA" id="ARBA00022723"/>
    </source>
</evidence>
<evidence type="ECO:0000256" key="8">
    <source>
        <dbReference type="RuleBase" id="RU367011"/>
    </source>
</evidence>
<keyword evidence="4 8" id="KW-0479">Metal-binding</keyword>
<dbReference type="Gene3D" id="3.10.200.10">
    <property type="entry name" value="Alpha carbonic anhydrase"/>
    <property type="match status" value="1"/>
</dbReference>
<keyword evidence="5 8" id="KW-0862">Zinc</keyword>
<comment type="similarity">
    <text evidence="2 8">Belongs to the alpha-carbonic anhydrase family.</text>
</comment>
<dbReference type="PANTHER" id="PTHR18952:SF265">
    <property type="entry name" value="CARBONIC ANHYDRASE"/>
    <property type="match status" value="1"/>
</dbReference>
<dbReference type="Pfam" id="PF00194">
    <property type="entry name" value="Carb_anhydrase"/>
    <property type="match status" value="1"/>
</dbReference>
<dbReference type="Proteomes" id="UP000094527">
    <property type="component" value="Unassembled WGS sequence"/>
</dbReference>
<accession>A0A1D2MPQ2</accession>
<dbReference type="InterPro" id="IPR018338">
    <property type="entry name" value="Carbonic_anhydrase_a-class_CS"/>
</dbReference>
<comment type="catalytic activity">
    <reaction evidence="7 8">
        <text>hydrogencarbonate + H(+) = CO2 + H2O</text>
        <dbReference type="Rhea" id="RHEA:10748"/>
        <dbReference type="ChEBI" id="CHEBI:15377"/>
        <dbReference type="ChEBI" id="CHEBI:15378"/>
        <dbReference type="ChEBI" id="CHEBI:16526"/>
        <dbReference type="ChEBI" id="CHEBI:17544"/>
        <dbReference type="EC" id="4.2.1.1"/>
    </reaction>
</comment>
<keyword evidence="8" id="KW-0732">Signal</keyword>
<feature type="signal peptide" evidence="8">
    <location>
        <begin position="1"/>
        <end position="27"/>
    </location>
</feature>
<dbReference type="STRING" id="48709.A0A1D2MPQ2"/>
<evidence type="ECO:0000256" key="3">
    <source>
        <dbReference type="ARBA" id="ARBA00012925"/>
    </source>
</evidence>
<dbReference type="GO" id="GO:0008270">
    <property type="term" value="F:zinc ion binding"/>
    <property type="evidence" value="ECO:0007669"/>
    <property type="project" value="UniProtKB-UniRule"/>
</dbReference>
<comment type="cofactor">
    <cofactor evidence="8">
        <name>Zn(2+)</name>
        <dbReference type="ChEBI" id="CHEBI:29105"/>
    </cofactor>
</comment>
<dbReference type="PROSITE" id="PS00162">
    <property type="entry name" value="ALPHA_CA_1"/>
    <property type="match status" value="1"/>
</dbReference>
<gene>
    <name evidence="10" type="ORF">Ocin01_11795</name>
</gene>
<dbReference type="PANTHER" id="PTHR18952">
    <property type="entry name" value="CARBONIC ANHYDRASE"/>
    <property type="match status" value="1"/>
</dbReference>
<evidence type="ECO:0000256" key="7">
    <source>
        <dbReference type="ARBA" id="ARBA00048348"/>
    </source>
</evidence>
<dbReference type="GO" id="GO:0004089">
    <property type="term" value="F:carbonate dehydratase activity"/>
    <property type="evidence" value="ECO:0007669"/>
    <property type="project" value="UniProtKB-UniRule"/>
</dbReference>
<evidence type="ECO:0000313" key="11">
    <source>
        <dbReference type="Proteomes" id="UP000094527"/>
    </source>
</evidence>
<dbReference type="EC" id="4.2.1.1" evidence="3 8"/>
<evidence type="ECO:0000313" key="10">
    <source>
        <dbReference type="EMBL" id="ODM94882.1"/>
    </source>
</evidence>
<dbReference type="SUPFAM" id="SSF51069">
    <property type="entry name" value="Carbonic anhydrase"/>
    <property type="match status" value="1"/>
</dbReference>
<evidence type="ECO:0000256" key="2">
    <source>
        <dbReference type="ARBA" id="ARBA00010718"/>
    </source>
</evidence>
<organism evidence="10 11">
    <name type="scientific">Orchesella cincta</name>
    <name type="common">Springtail</name>
    <name type="synonym">Podura cincta</name>
    <dbReference type="NCBI Taxonomy" id="48709"/>
    <lineage>
        <taxon>Eukaryota</taxon>
        <taxon>Metazoa</taxon>
        <taxon>Ecdysozoa</taxon>
        <taxon>Arthropoda</taxon>
        <taxon>Hexapoda</taxon>
        <taxon>Collembola</taxon>
        <taxon>Entomobryomorpha</taxon>
        <taxon>Entomobryoidea</taxon>
        <taxon>Orchesellidae</taxon>
        <taxon>Orchesellinae</taxon>
        <taxon>Orchesella</taxon>
    </lineage>
</organism>
<dbReference type="InterPro" id="IPR001148">
    <property type="entry name" value="CA_dom"/>
</dbReference>
<feature type="chain" id="PRO_5025097129" description="Carbonic anhydrase" evidence="8">
    <location>
        <begin position="28"/>
        <end position="302"/>
    </location>
</feature>
<evidence type="ECO:0000256" key="1">
    <source>
        <dbReference type="ARBA" id="ARBA00002904"/>
    </source>
</evidence>
<feature type="domain" description="Alpha-carbonic anhydrase" evidence="9">
    <location>
        <begin position="41"/>
        <end position="294"/>
    </location>
</feature>
<name>A0A1D2MPQ2_ORCCI</name>
<dbReference type="SMART" id="SM01057">
    <property type="entry name" value="Carb_anhydrase"/>
    <property type="match status" value="1"/>
</dbReference>
<evidence type="ECO:0000256" key="6">
    <source>
        <dbReference type="ARBA" id="ARBA00023239"/>
    </source>
</evidence>
<dbReference type="OMA" id="LSEWEYS"/>
<keyword evidence="6 8" id="KW-0456">Lyase</keyword>
<protein>
    <recommendedName>
        <fullName evidence="3 8">Carbonic anhydrase</fullName>
        <ecNumber evidence="3 8">4.2.1.1</ecNumber>
    </recommendedName>
</protein>
<comment type="function">
    <text evidence="1 8">Reversible hydration of carbon dioxide.</text>
</comment>